<reference evidence="3 4" key="1">
    <citation type="submission" date="2016-04" db="EMBL/GenBank/DDBJ databases">
        <title>Genome sequence of Methanobrevibacter filiformis DSM 11501.</title>
        <authorList>
            <person name="Poehlein A."/>
            <person name="Seedorf H."/>
            <person name="Daniel R."/>
        </authorList>
    </citation>
    <scope>NUCLEOTIDE SEQUENCE [LARGE SCALE GENOMIC DNA]</scope>
    <source>
        <strain evidence="3 4">DSM 11501</strain>
    </source>
</reference>
<dbReference type="Proteomes" id="UP000077066">
    <property type="component" value="Unassembled WGS sequence"/>
</dbReference>
<keyword evidence="2" id="KW-1133">Transmembrane helix</keyword>
<dbReference type="EMBL" id="LWMT01000028">
    <property type="protein sequence ID" value="KZX17326.1"/>
    <property type="molecule type" value="Genomic_DNA"/>
</dbReference>
<keyword evidence="2" id="KW-0472">Membrane</keyword>
<comment type="caution">
    <text evidence="3">The sequence shown here is derived from an EMBL/GenBank/DDBJ whole genome shotgun (WGS) entry which is preliminary data.</text>
</comment>
<evidence type="ECO:0000256" key="1">
    <source>
        <dbReference type="SAM" id="MobiDB-lite"/>
    </source>
</evidence>
<dbReference type="PATRIC" id="fig|55758.3.peg.252"/>
<accession>A0A166F573</accession>
<gene>
    <name evidence="3" type="ORF">MBFIL_02280</name>
</gene>
<organism evidence="3 4">
    <name type="scientific">Methanobrevibacter filiformis</name>
    <dbReference type="NCBI Taxonomy" id="55758"/>
    <lineage>
        <taxon>Archaea</taxon>
        <taxon>Methanobacteriati</taxon>
        <taxon>Methanobacteriota</taxon>
        <taxon>Methanomada group</taxon>
        <taxon>Methanobacteria</taxon>
        <taxon>Methanobacteriales</taxon>
        <taxon>Methanobacteriaceae</taxon>
        <taxon>Methanobrevibacter</taxon>
    </lineage>
</organism>
<feature type="compositionally biased region" description="Low complexity" evidence="1">
    <location>
        <begin position="29"/>
        <end position="78"/>
    </location>
</feature>
<evidence type="ECO:0000313" key="4">
    <source>
        <dbReference type="Proteomes" id="UP000077066"/>
    </source>
</evidence>
<proteinExistence type="predicted"/>
<evidence type="ECO:0000256" key="2">
    <source>
        <dbReference type="SAM" id="Phobius"/>
    </source>
</evidence>
<feature type="transmembrane region" description="Helical" evidence="2">
    <location>
        <begin position="330"/>
        <end position="347"/>
    </location>
</feature>
<dbReference type="AlphaFoldDB" id="A0A166F573"/>
<name>A0A166F573_9EURY</name>
<sequence length="353" mass="39901">MNYKKIIIIFLTIILISSAISTTFAAEDDSNNTTNNNSVNNTTNNNSINNINNNSVNNITNNSTANDINNTTNKNNTTSSQVLGDEVVTKDKGYMSGSGNSIIKENNTNVHYYTSCIEEKNDVFYYDVFTTHANITVREGLIDWIVNNYEKFVSNGYYFSKYDIWNFSENKNLSFVTYPDKYKVNVTLNATPKTYSLQFINGSWYNVSSWTERYVEWTFRSSGDGYSSNYKPGTQQDLLHYIPKLNTVNKTAYEKIENETKNETVENITVINKTVENVTVVNKTVENVTVVNKTVENVTVVNKTIVNKIVKNITQPPKVIAGSVPMKKTALPLHLIIIIVITMLVGLKAKKRD</sequence>
<keyword evidence="2" id="KW-0812">Transmembrane</keyword>
<feature type="region of interest" description="Disordered" evidence="1">
    <location>
        <begin position="29"/>
        <end position="82"/>
    </location>
</feature>
<keyword evidence="4" id="KW-1185">Reference proteome</keyword>
<evidence type="ECO:0000313" key="3">
    <source>
        <dbReference type="EMBL" id="KZX17326.1"/>
    </source>
</evidence>
<protein>
    <submittedName>
        <fullName evidence="3">Uncharacterized protein</fullName>
    </submittedName>
</protein>
<dbReference type="RefSeq" id="WP_066970655.1">
    <property type="nucleotide sequence ID" value="NZ_LWMT01000028.1"/>
</dbReference>